<dbReference type="GO" id="GO:0005829">
    <property type="term" value="C:cytosol"/>
    <property type="evidence" value="ECO:0007669"/>
    <property type="project" value="TreeGrafter"/>
</dbReference>
<sequence length="193" mass="20761">MERICVYCGSRPGTDPAFVDAARAFGRLLAERDLGLVYGGGDVGLMGAVADSALAAGGEVIGVIPEALFEREVAHEGVTDLHVVDSMHTRKRRMADLADGFVALPGGFGTLEELVEMLTWAQLGFHTDPCGLLNVSGYYDGLVSFFDAQVDAGFVEPRHRELLVVTDDPTGLLDRFAAYESPVREQVVDDTEL</sequence>
<dbReference type="InterPro" id="IPR031100">
    <property type="entry name" value="LOG_fam"/>
</dbReference>
<dbReference type="Pfam" id="PF03641">
    <property type="entry name" value="Lysine_decarbox"/>
    <property type="match status" value="1"/>
</dbReference>
<dbReference type="Gene3D" id="3.40.50.450">
    <property type="match status" value="1"/>
</dbReference>
<dbReference type="SUPFAM" id="SSF102405">
    <property type="entry name" value="MCP/YpsA-like"/>
    <property type="match status" value="1"/>
</dbReference>
<protein>
    <submittedName>
        <fullName evidence="1">TIGR00730 family Rossman fold protein</fullName>
    </submittedName>
</protein>
<accession>A0A2I8VNU8</accession>
<dbReference type="GO" id="GO:0009691">
    <property type="term" value="P:cytokinin biosynthetic process"/>
    <property type="evidence" value="ECO:0007669"/>
    <property type="project" value="InterPro"/>
</dbReference>
<evidence type="ECO:0000313" key="2">
    <source>
        <dbReference type="Proteomes" id="UP000236584"/>
    </source>
</evidence>
<dbReference type="GO" id="GO:0016799">
    <property type="term" value="F:hydrolase activity, hydrolyzing N-glycosyl compounds"/>
    <property type="evidence" value="ECO:0007669"/>
    <property type="project" value="TreeGrafter"/>
</dbReference>
<keyword evidence="2" id="KW-1185">Reference proteome</keyword>
<dbReference type="RefSeq" id="WP_103427296.1">
    <property type="nucleotide sequence ID" value="NZ_CP026309.1"/>
</dbReference>
<dbReference type="GeneID" id="35594383"/>
<proteinExistence type="predicted"/>
<dbReference type="InterPro" id="IPR005269">
    <property type="entry name" value="LOG"/>
</dbReference>
<gene>
    <name evidence="1" type="ORF">C2R22_19785</name>
</gene>
<name>A0A2I8VNU8_9EURY</name>
<reference evidence="1 2" key="1">
    <citation type="submission" date="2018-01" db="EMBL/GenBank/DDBJ databases">
        <title>Complete genome sequence of Salinigranum rubrum GX10T, an extremely halophilic archaeon isolated from a marine solar saltern.</title>
        <authorList>
            <person name="Han S."/>
        </authorList>
    </citation>
    <scope>NUCLEOTIDE SEQUENCE [LARGE SCALE GENOMIC DNA]</scope>
    <source>
        <strain evidence="1 2">GX10</strain>
    </source>
</reference>
<dbReference type="PANTHER" id="PTHR31223:SF70">
    <property type="entry name" value="LOG FAMILY PROTEIN YJL055W"/>
    <property type="match status" value="1"/>
</dbReference>
<dbReference type="AlphaFoldDB" id="A0A2I8VNU8"/>
<dbReference type="OrthoDB" id="145617at2157"/>
<dbReference type="EMBL" id="CP026309">
    <property type="protein sequence ID" value="AUV83607.1"/>
    <property type="molecule type" value="Genomic_DNA"/>
</dbReference>
<dbReference type="PANTHER" id="PTHR31223">
    <property type="entry name" value="LOG FAMILY PROTEIN YJL055W"/>
    <property type="match status" value="1"/>
</dbReference>
<dbReference type="NCBIfam" id="TIGR00730">
    <property type="entry name" value="Rossman fold protein, TIGR00730 family"/>
    <property type="match status" value="1"/>
</dbReference>
<organism evidence="1 2">
    <name type="scientific">Salinigranum rubrum</name>
    <dbReference type="NCBI Taxonomy" id="755307"/>
    <lineage>
        <taxon>Archaea</taxon>
        <taxon>Methanobacteriati</taxon>
        <taxon>Methanobacteriota</taxon>
        <taxon>Stenosarchaea group</taxon>
        <taxon>Halobacteria</taxon>
        <taxon>Halobacteriales</taxon>
        <taxon>Haloferacaceae</taxon>
        <taxon>Salinigranum</taxon>
    </lineage>
</organism>
<evidence type="ECO:0000313" key="1">
    <source>
        <dbReference type="EMBL" id="AUV83607.1"/>
    </source>
</evidence>
<dbReference type="Proteomes" id="UP000236584">
    <property type="component" value="Chromosome"/>
</dbReference>
<dbReference type="KEGG" id="srub:C2R22_19785"/>